<organism evidence="1 2">
    <name type="scientific">Hyalomma asiaticum</name>
    <name type="common">Tick</name>
    <dbReference type="NCBI Taxonomy" id="266040"/>
    <lineage>
        <taxon>Eukaryota</taxon>
        <taxon>Metazoa</taxon>
        <taxon>Ecdysozoa</taxon>
        <taxon>Arthropoda</taxon>
        <taxon>Chelicerata</taxon>
        <taxon>Arachnida</taxon>
        <taxon>Acari</taxon>
        <taxon>Parasitiformes</taxon>
        <taxon>Ixodida</taxon>
        <taxon>Ixodoidea</taxon>
        <taxon>Ixodidae</taxon>
        <taxon>Hyalomminae</taxon>
        <taxon>Hyalomma</taxon>
    </lineage>
</organism>
<gene>
    <name evidence="1" type="ORF">HPB50_019723</name>
</gene>
<reference evidence="1" key="1">
    <citation type="submission" date="2020-05" db="EMBL/GenBank/DDBJ databases">
        <title>Large-scale comparative analyses of tick genomes elucidate their genetic diversity and vector capacities.</title>
        <authorList>
            <person name="Jia N."/>
            <person name="Wang J."/>
            <person name="Shi W."/>
            <person name="Du L."/>
            <person name="Sun Y."/>
            <person name="Zhan W."/>
            <person name="Jiang J."/>
            <person name="Wang Q."/>
            <person name="Zhang B."/>
            <person name="Ji P."/>
            <person name="Sakyi L.B."/>
            <person name="Cui X."/>
            <person name="Yuan T."/>
            <person name="Jiang B."/>
            <person name="Yang W."/>
            <person name="Lam T.T.-Y."/>
            <person name="Chang Q."/>
            <person name="Ding S."/>
            <person name="Wang X."/>
            <person name="Zhu J."/>
            <person name="Ruan X."/>
            <person name="Zhao L."/>
            <person name="Wei J."/>
            <person name="Que T."/>
            <person name="Du C."/>
            <person name="Cheng J."/>
            <person name="Dai P."/>
            <person name="Han X."/>
            <person name="Huang E."/>
            <person name="Gao Y."/>
            <person name="Liu J."/>
            <person name="Shao H."/>
            <person name="Ye R."/>
            <person name="Li L."/>
            <person name="Wei W."/>
            <person name="Wang X."/>
            <person name="Wang C."/>
            <person name="Yang T."/>
            <person name="Huo Q."/>
            <person name="Li W."/>
            <person name="Guo W."/>
            <person name="Chen H."/>
            <person name="Zhou L."/>
            <person name="Ni X."/>
            <person name="Tian J."/>
            <person name="Zhou Y."/>
            <person name="Sheng Y."/>
            <person name="Liu T."/>
            <person name="Pan Y."/>
            <person name="Xia L."/>
            <person name="Li J."/>
            <person name="Zhao F."/>
            <person name="Cao W."/>
        </authorList>
    </citation>
    <scope>NUCLEOTIDE SEQUENCE</scope>
    <source>
        <strain evidence="1">Hyas-2018</strain>
    </source>
</reference>
<name>A0ACB7S9U2_HYAAI</name>
<keyword evidence="2" id="KW-1185">Reference proteome</keyword>
<comment type="caution">
    <text evidence="1">The sequence shown here is derived from an EMBL/GenBank/DDBJ whole genome shotgun (WGS) entry which is preliminary data.</text>
</comment>
<dbReference type="Proteomes" id="UP000821845">
    <property type="component" value="Chromosome 5"/>
</dbReference>
<sequence>MVLGRECQALGAQLECLRLNDELQRSNNGTVFIRNVDHLTGGNYKCEVSADAPSFKTMFVEKLIRIDSSSTCIQVPPAMALLLLALATRVISQLVSNR</sequence>
<proteinExistence type="predicted"/>
<evidence type="ECO:0000313" key="2">
    <source>
        <dbReference type="Proteomes" id="UP000821845"/>
    </source>
</evidence>
<protein>
    <submittedName>
        <fullName evidence="1">Uncharacterized protein</fullName>
    </submittedName>
</protein>
<dbReference type="EMBL" id="CM023485">
    <property type="protein sequence ID" value="KAH6930837.1"/>
    <property type="molecule type" value="Genomic_DNA"/>
</dbReference>
<accession>A0ACB7S9U2</accession>
<evidence type="ECO:0000313" key="1">
    <source>
        <dbReference type="EMBL" id="KAH6930837.1"/>
    </source>
</evidence>